<gene>
    <name evidence="2" type="ORF">E1263_39345</name>
</gene>
<name>A0A4R4YL25_9ACTN</name>
<dbReference type="InterPro" id="IPR037401">
    <property type="entry name" value="SnoaL-like"/>
</dbReference>
<sequence>MTIENEQLVQKALGQLIGEGGVNAVEPLVSEDFRHHRPDGLVRTKSEWLADVGKALIPLAGMQVEIVHLLSGGDHVVVHTRRQLPDGGPAIVVVDILRIADGQIAEAWELIEPVAEAEAHLSWWS</sequence>
<organism evidence="2 3">
    <name type="scientific">Kribbella antibiotica</name>
    <dbReference type="NCBI Taxonomy" id="190195"/>
    <lineage>
        <taxon>Bacteria</taxon>
        <taxon>Bacillati</taxon>
        <taxon>Actinomycetota</taxon>
        <taxon>Actinomycetes</taxon>
        <taxon>Propionibacteriales</taxon>
        <taxon>Kribbellaceae</taxon>
        <taxon>Kribbella</taxon>
    </lineage>
</organism>
<dbReference type="Proteomes" id="UP000295124">
    <property type="component" value="Unassembled WGS sequence"/>
</dbReference>
<proteinExistence type="predicted"/>
<dbReference type="SUPFAM" id="SSF54427">
    <property type="entry name" value="NTF2-like"/>
    <property type="match status" value="1"/>
</dbReference>
<dbReference type="OrthoDB" id="129343at2"/>
<evidence type="ECO:0000313" key="2">
    <source>
        <dbReference type="EMBL" id="TDD45110.1"/>
    </source>
</evidence>
<evidence type="ECO:0000313" key="3">
    <source>
        <dbReference type="Proteomes" id="UP000295124"/>
    </source>
</evidence>
<dbReference type="Gene3D" id="3.10.450.50">
    <property type="match status" value="1"/>
</dbReference>
<dbReference type="EMBL" id="SMKX01000214">
    <property type="protein sequence ID" value="TDD45110.1"/>
    <property type="molecule type" value="Genomic_DNA"/>
</dbReference>
<accession>A0A4R4YL25</accession>
<dbReference type="Pfam" id="PF12680">
    <property type="entry name" value="SnoaL_2"/>
    <property type="match status" value="1"/>
</dbReference>
<dbReference type="InterPro" id="IPR032710">
    <property type="entry name" value="NTF2-like_dom_sf"/>
</dbReference>
<keyword evidence="3" id="KW-1185">Reference proteome</keyword>
<feature type="domain" description="SnoaL-like" evidence="1">
    <location>
        <begin position="16"/>
        <end position="106"/>
    </location>
</feature>
<dbReference type="AlphaFoldDB" id="A0A4R4YL25"/>
<evidence type="ECO:0000259" key="1">
    <source>
        <dbReference type="Pfam" id="PF12680"/>
    </source>
</evidence>
<dbReference type="RefSeq" id="WP_132177032.1">
    <property type="nucleotide sequence ID" value="NZ_SMKX01000214.1"/>
</dbReference>
<protein>
    <submittedName>
        <fullName evidence="2">Nuclear transport factor 2 family protein</fullName>
    </submittedName>
</protein>
<reference evidence="2 3" key="1">
    <citation type="submission" date="2019-03" db="EMBL/GenBank/DDBJ databases">
        <title>Draft genome sequences of novel Actinobacteria.</title>
        <authorList>
            <person name="Sahin N."/>
            <person name="Ay H."/>
            <person name="Saygin H."/>
        </authorList>
    </citation>
    <scope>NUCLEOTIDE SEQUENCE [LARGE SCALE GENOMIC DNA]</scope>
    <source>
        <strain evidence="2 3">JCM 13523</strain>
    </source>
</reference>
<comment type="caution">
    <text evidence="2">The sequence shown here is derived from an EMBL/GenBank/DDBJ whole genome shotgun (WGS) entry which is preliminary data.</text>
</comment>